<feature type="compositionally biased region" description="Low complexity" evidence="1">
    <location>
        <begin position="753"/>
        <end position="766"/>
    </location>
</feature>
<dbReference type="OrthoDB" id="432953at2759"/>
<dbReference type="Proteomes" id="UP000748531">
    <property type="component" value="Unassembled WGS sequence"/>
</dbReference>
<accession>A0A8J4TB75</accession>
<protein>
    <recommendedName>
        <fullName evidence="4">Protein HID1</fullName>
    </recommendedName>
</protein>
<dbReference type="GO" id="GO:0016020">
    <property type="term" value="C:membrane"/>
    <property type="evidence" value="ECO:0007669"/>
    <property type="project" value="TreeGrafter"/>
</dbReference>
<comment type="caution">
    <text evidence="2">The sequence shown here is derived from an EMBL/GenBank/DDBJ whole genome shotgun (WGS) entry which is preliminary data.</text>
</comment>
<evidence type="ECO:0000256" key="1">
    <source>
        <dbReference type="SAM" id="MobiDB-lite"/>
    </source>
</evidence>
<dbReference type="InterPro" id="IPR026705">
    <property type="entry name" value="Hid-1/Ecm30"/>
</dbReference>
<evidence type="ECO:0008006" key="4">
    <source>
        <dbReference type="Google" id="ProtNLM"/>
    </source>
</evidence>
<dbReference type="Pfam" id="PF12722">
    <property type="entry name" value="Hid1"/>
    <property type="match status" value="1"/>
</dbReference>
<evidence type="ECO:0000313" key="3">
    <source>
        <dbReference type="Proteomes" id="UP000748531"/>
    </source>
</evidence>
<proteinExistence type="predicted"/>
<dbReference type="GO" id="GO:0005797">
    <property type="term" value="C:Golgi medial cisterna"/>
    <property type="evidence" value="ECO:0007669"/>
    <property type="project" value="TreeGrafter"/>
</dbReference>
<evidence type="ECO:0000313" key="2">
    <source>
        <dbReference type="EMBL" id="KAF5399571.1"/>
    </source>
</evidence>
<feature type="compositionally biased region" description="Polar residues" evidence="1">
    <location>
        <begin position="775"/>
        <end position="791"/>
    </location>
</feature>
<dbReference type="GO" id="GO:0000138">
    <property type="term" value="C:Golgi trans cisterna"/>
    <property type="evidence" value="ECO:0007669"/>
    <property type="project" value="TreeGrafter"/>
</dbReference>
<keyword evidence="3" id="KW-1185">Reference proteome</keyword>
<reference evidence="2" key="1">
    <citation type="submission" date="2019-05" db="EMBL/GenBank/DDBJ databases">
        <title>Annotation for the trematode Paragonimus heterotremus.</title>
        <authorList>
            <person name="Choi Y.-J."/>
        </authorList>
    </citation>
    <scope>NUCLEOTIDE SEQUENCE</scope>
    <source>
        <strain evidence="2">LC</strain>
    </source>
</reference>
<dbReference type="PANTHER" id="PTHR21575">
    <property type="entry name" value="PROTEIN HID1"/>
    <property type="match status" value="1"/>
</dbReference>
<feature type="compositionally biased region" description="Polar residues" evidence="1">
    <location>
        <begin position="819"/>
        <end position="828"/>
    </location>
</feature>
<feature type="region of interest" description="Disordered" evidence="1">
    <location>
        <begin position="729"/>
        <end position="833"/>
    </location>
</feature>
<sequence length="963" mass="107596">MGGDNSKLTYRNVVVQLTTKTQPVDANDNEFWDQFWTDISIGVHDIFVLIPAGEIRALREESPNNLATLSYKAVERLSQIAEASFPTPKDQQVALNCIRLLTRLLPYIFEDPEWRSFFWSALPSETDSAVDGECIPLAQSLISALCDLLFCPDFTVHSIPKNGPEGPEDMHTIDSCEYIWQAGVGFAQNPAHNSSHDLNRTELLKLLLTCFSETMYLDRDEAQREQNRWVSYFTSANNRHALPLFASLLNVVCAYDPVGFGLPYNYLMFSDTREPLVEVALQVLCIVLEAEHATDSPFSRPRRAARNWSGRLCSEADDVSATSGNTVASLSRAGIAAGEMNLFVNYMSRIHRDEDFAFILSGLTRLLNNPLQQTYLPGSTKKVQMHQELLVLFWRTCEINKKFMYYVLKSSQVLDLLVPILYQLNDARSDPARLGLVHVGVFILLLLSGERNFGVRLNKPYKHRVSMDVTVFTGTHADLLIIVFHKLITCGHRRLQPLYDCLLTIIANVSPYLKSLSMVTTNKLLHLLEAFSQPWFLYTGQTHYQLVFLLLEVFNNIIQYQFDGNSNLVYTLIRKRQVFYHLANLPTDQASIQRIVNHRIPRSVTADLPDGDSPRASQARITKPPIPSHTIPSPQTFTIQQVTPGKSARSKDNLAGTVAPIGRSASLENHIISNGDSLTAGSHNALQATLADTPEVSNMTDQRLANAGAQQPPHNFSNSDGMETSLENVLVSHSSPSRRNRSLSETATHTKSDGSPSNDDSDGLSSVPLNHPGIAQSSLLNESSVDSTAISKTKEIGKKPCQSENPVTRKPERSLRGSVGSTTPTDRTCSPFPGHAVLKTDKSSGSSVPSWVPTPEWVLSWKAKMPFQTIMRLLQVLVPQVEKICIDKGLTDESEIVKFLQNGTLVGLLPVPHPILIRKYQSNSGTAIWFRNYLWGVIYLRNVNPPIWYDTNVRLFEIQRVQN</sequence>
<dbReference type="AlphaFoldDB" id="A0A8J4TB75"/>
<gene>
    <name evidence="2" type="ORF">PHET_06229</name>
</gene>
<dbReference type="EMBL" id="LUCH01003926">
    <property type="protein sequence ID" value="KAF5399571.1"/>
    <property type="molecule type" value="Genomic_DNA"/>
</dbReference>
<feature type="region of interest" description="Disordered" evidence="1">
    <location>
        <begin position="603"/>
        <end position="634"/>
    </location>
</feature>
<name>A0A8J4TB75_9TREM</name>
<organism evidence="2 3">
    <name type="scientific">Paragonimus heterotremus</name>
    <dbReference type="NCBI Taxonomy" id="100268"/>
    <lineage>
        <taxon>Eukaryota</taxon>
        <taxon>Metazoa</taxon>
        <taxon>Spiralia</taxon>
        <taxon>Lophotrochozoa</taxon>
        <taxon>Platyhelminthes</taxon>
        <taxon>Trematoda</taxon>
        <taxon>Digenea</taxon>
        <taxon>Plagiorchiida</taxon>
        <taxon>Troglotremata</taxon>
        <taxon>Troglotrematidae</taxon>
        <taxon>Paragonimus</taxon>
    </lineage>
</organism>
<dbReference type="PANTHER" id="PTHR21575:SF12">
    <property type="entry name" value="PROTEIN HID1"/>
    <property type="match status" value="1"/>
</dbReference>